<evidence type="ECO:0000313" key="1">
    <source>
        <dbReference type="EMBL" id="MFD2046037.1"/>
    </source>
</evidence>
<protein>
    <submittedName>
        <fullName evidence="1">Uncharacterized protein</fullName>
    </submittedName>
</protein>
<evidence type="ECO:0000313" key="2">
    <source>
        <dbReference type="Proteomes" id="UP001597383"/>
    </source>
</evidence>
<proteinExistence type="predicted"/>
<comment type="caution">
    <text evidence="1">The sequence shown here is derived from an EMBL/GenBank/DDBJ whole genome shotgun (WGS) entry which is preliminary data.</text>
</comment>
<name>A0ABW4W2M3_9BACI</name>
<keyword evidence="2" id="KW-1185">Reference proteome</keyword>
<dbReference type="EMBL" id="JBHUHQ010000021">
    <property type="protein sequence ID" value="MFD2046037.1"/>
    <property type="molecule type" value="Genomic_DNA"/>
</dbReference>
<reference evidence="2" key="1">
    <citation type="journal article" date="2019" name="Int. J. Syst. Evol. Microbiol.">
        <title>The Global Catalogue of Microorganisms (GCM) 10K type strain sequencing project: providing services to taxonomists for standard genome sequencing and annotation.</title>
        <authorList>
            <consortium name="The Broad Institute Genomics Platform"/>
            <consortium name="The Broad Institute Genome Sequencing Center for Infectious Disease"/>
            <person name="Wu L."/>
            <person name="Ma J."/>
        </authorList>
    </citation>
    <scope>NUCLEOTIDE SEQUENCE [LARGE SCALE GENOMIC DNA]</scope>
    <source>
        <strain evidence="2">R28</strain>
    </source>
</reference>
<sequence>MSDKKVLITVGNVTIKEYDNMNVVVERYEEVFIPKTKEKIKKWVFKGYSRSVLSALLMIQRNELLIDRGSVTSLDDYVKQVNDSNNKLLEAVRE</sequence>
<dbReference type="RefSeq" id="WP_377557022.1">
    <property type="nucleotide sequence ID" value="NZ_JBHUHQ010000021.1"/>
</dbReference>
<organism evidence="1 2">
    <name type="scientific">Ornithinibacillus salinisoli</name>
    <dbReference type="NCBI Taxonomy" id="1848459"/>
    <lineage>
        <taxon>Bacteria</taxon>
        <taxon>Bacillati</taxon>
        <taxon>Bacillota</taxon>
        <taxon>Bacilli</taxon>
        <taxon>Bacillales</taxon>
        <taxon>Bacillaceae</taxon>
        <taxon>Ornithinibacillus</taxon>
    </lineage>
</organism>
<dbReference type="Proteomes" id="UP001597383">
    <property type="component" value="Unassembled WGS sequence"/>
</dbReference>
<gene>
    <name evidence="1" type="ORF">ACFSJF_17295</name>
</gene>
<accession>A0ABW4W2M3</accession>